<sequence length="72" mass="7936">MSRLLTRYWFPGQHMLASYWLLQPSSQNSGIGLASRCQLPFPRGCGVAGDGHAVLGAESHSNRCHNLVLRDL</sequence>
<gene>
    <name evidence="1" type="ORF">PECUL_23A001089</name>
</gene>
<evidence type="ECO:0000313" key="1">
    <source>
        <dbReference type="EMBL" id="CAH2272662.1"/>
    </source>
</evidence>
<reference evidence="1" key="1">
    <citation type="submission" date="2022-03" db="EMBL/GenBank/DDBJ databases">
        <authorList>
            <person name="Alioto T."/>
            <person name="Alioto T."/>
            <person name="Gomez Garrido J."/>
        </authorList>
    </citation>
    <scope>NUCLEOTIDE SEQUENCE</scope>
</reference>
<protein>
    <submittedName>
        <fullName evidence="1">Uncharacterized protein</fullName>
    </submittedName>
</protein>
<dbReference type="EMBL" id="OW240914">
    <property type="protein sequence ID" value="CAH2272662.1"/>
    <property type="molecule type" value="Genomic_DNA"/>
</dbReference>
<keyword evidence="2" id="KW-1185">Reference proteome</keyword>
<accession>A0AAD1RJD5</accession>
<dbReference type="Proteomes" id="UP001295444">
    <property type="component" value="Chromosome 03"/>
</dbReference>
<name>A0AAD1RJD5_PELCU</name>
<evidence type="ECO:0000313" key="2">
    <source>
        <dbReference type="Proteomes" id="UP001295444"/>
    </source>
</evidence>
<organism evidence="1 2">
    <name type="scientific">Pelobates cultripes</name>
    <name type="common">Western spadefoot toad</name>
    <dbReference type="NCBI Taxonomy" id="61616"/>
    <lineage>
        <taxon>Eukaryota</taxon>
        <taxon>Metazoa</taxon>
        <taxon>Chordata</taxon>
        <taxon>Craniata</taxon>
        <taxon>Vertebrata</taxon>
        <taxon>Euteleostomi</taxon>
        <taxon>Amphibia</taxon>
        <taxon>Batrachia</taxon>
        <taxon>Anura</taxon>
        <taxon>Pelobatoidea</taxon>
        <taxon>Pelobatidae</taxon>
        <taxon>Pelobates</taxon>
    </lineage>
</organism>
<dbReference type="AlphaFoldDB" id="A0AAD1RJD5"/>
<proteinExistence type="predicted"/>